<keyword evidence="2" id="KW-1185">Reference proteome</keyword>
<dbReference type="GO" id="GO:0016301">
    <property type="term" value="F:kinase activity"/>
    <property type="evidence" value="ECO:0007669"/>
    <property type="project" value="UniProtKB-KW"/>
</dbReference>
<accession>A0A2P6TWZ0</accession>
<gene>
    <name evidence="1" type="ORF">C2E21_2957</name>
</gene>
<comment type="caution">
    <text evidence="1">The sequence shown here is derived from an EMBL/GenBank/DDBJ whole genome shotgun (WGS) entry which is preliminary data.</text>
</comment>
<protein>
    <submittedName>
        <fullName evidence="1">Glucuronokinase 1 isoform C</fullName>
    </submittedName>
</protein>
<dbReference type="Proteomes" id="UP000239899">
    <property type="component" value="Unassembled WGS sequence"/>
</dbReference>
<name>A0A2P6TWZ0_CHLSO</name>
<organism evidence="1 2">
    <name type="scientific">Chlorella sorokiniana</name>
    <name type="common">Freshwater green alga</name>
    <dbReference type="NCBI Taxonomy" id="3076"/>
    <lineage>
        <taxon>Eukaryota</taxon>
        <taxon>Viridiplantae</taxon>
        <taxon>Chlorophyta</taxon>
        <taxon>core chlorophytes</taxon>
        <taxon>Trebouxiophyceae</taxon>
        <taxon>Chlorellales</taxon>
        <taxon>Chlorellaceae</taxon>
        <taxon>Chlorella clade</taxon>
        <taxon>Chlorella</taxon>
    </lineage>
</organism>
<dbReference type="AlphaFoldDB" id="A0A2P6TWZ0"/>
<sequence>MCWTWLVDSCNQSYSAKATHKEQHARGKDALPSPDRLLTDRGSYIAYLESQLERVSAACLTVTSFDERLEQAVSAIRCLEEKTLNLARLVAVTQQFAEQQEAAQRESAAEVLRRLCSVEARLEELEEPPRAAAWEAKLRAVSAQVDAKLAEVGAASEAGLAEAAGRLQAALEEGCHTAHLALEKRMGEAAAARSGNSSMQAELKSGMEQQGNKLTALRQEVKGELTALRQEVKGELTALRQELRQDRLYSLALLCAWGTAMCLLAKRQ</sequence>
<reference evidence="1 2" key="1">
    <citation type="journal article" date="2018" name="Plant J.">
        <title>Genome sequences of Chlorella sorokiniana UTEX 1602 and Micractinium conductrix SAG 241.80: implications to maltose excretion by a green alga.</title>
        <authorList>
            <person name="Arriola M.B."/>
            <person name="Velmurugan N."/>
            <person name="Zhang Y."/>
            <person name="Plunkett M.H."/>
            <person name="Hondzo H."/>
            <person name="Barney B.M."/>
        </authorList>
    </citation>
    <scope>NUCLEOTIDE SEQUENCE [LARGE SCALE GENOMIC DNA]</scope>
    <source>
        <strain evidence="2">UTEX 1602</strain>
    </source>
</reference>
<evidence type="ECO:0000313" key="1">
    <source>
        <dbReference type="EMBL" id="PRW58584.1"/>
    </source>
</evidence>
<proteinExistence type="predicted"/>
<dbReference type="OrthoDB" id="10262656at2759"/>
<dbReference type="EMBL" id="LHPG02000005">
    <property type="protein sequence ID" value="PRW58584.1"/>
    <property type="molecule type" value="Genomic_DNA"/>
</dbReference>
<evidence type="ECO:0000313" key="2">
    <source>
        <dbReference type="Proteomes" id="UP000239899"/>
    </source>
</evidence>